<dbReference type="HOGENOM" id="CLU_021061_0_0_1"/>
<dbReference type="ExpressionAtlas" id="F6ZLL5">
    <property type="expression patterns" value="baseline"/>
</dbReference>
<evidence type="ECO:0000313" key="13">
    <source>
        <dbReference type="VGNC" id="VGNC:24454"/>
    </source>
</evidence>
<keyword evidence="3" id="KW-0053">Apoptosis</keyword>
<dbReference type="Gene3D" id="1.20.5.110">
    <property type="match status" value="1"/>
</dbReference>
<keyword evidence="7" id="KW-0963">Cytoplasm</keyword>
<keyword evidence="7" id="KW-0862">Zinc</keyword>
<dbReference type="FunFam" id="1.20.5.110:FF:000053">
    <property type="entry name" value="TNF receptor-associated factor"/>
    <property type="match status" value="1"/>
</dbReference>
<dbReference type="InterPro" id="IPR037306">
    <property type="entry name" value="TRAF1_MATH"/>
</dbReference>
<evidence type="ECO:0000313" key="11">
    <source>
        <dbReference type="Ensembl" id="ENSECAP00000046165.2"/>
    </source>
</evidence>
<dbReference type="InterPro" id="IPR032070">
    <property type="entry name" value="TRAF_BIRC3-bd"/>
</dbReference>
<dbReference type="GO" id="GO:0006915">
    <property type="term" value="P:apoptotic process"/>
    <property type="evidence" value="ECO:0007669"/>
    <property type="project" value="UniProtKB-KW"/>
</dbReference>
<dbReference type="PROSITE" id="PS50144">
    <property type="entry name" value="MATH"/>
    <property type="match status" value="1"/>
</dbReference>
<evidence type="ECO:0000256" key="1">
    <source>
        <dbReference type="ARBA" id="ARBA00022499"/>
    </source>
</evidence>
<dbReference type="InterPro" id="IPR012227">
    <property type="entry name" value="TNF_rcpt-assoc_TRAF_met"/>
</dbReference>
<keyword evidence="1" id="KW-1017">Isopeptide bond</keyword>
<dbReference type="PANTHER" id="PTHR10131:SF96">
    <property type="entry name" value="TNF RECEPTOR-ASSOCIATED FACTOR 1"/>
    <property type="match status" value="1"/>
</dbReference>
<evidence type="ECO:0000256" key="6">
    <source>
        <dbReference type="ARBA" id="ARBA00055962"/>
    </source>
</evidence>
<dbReference type="Bgee" id="ENSECAG00000011454">
    <property type="expression patterns" value="Expressed in articular cartilage of joint and 21 other cell types or tissues"/>
</dbReference>
<dbReference type="GO" id="GO:0042981">
    <property type="term" value="P:regulation of apoptotic process"/>
    <property type="evidence" value="ECO:0007669"/>
    <property type="project" value="InterPro"/>
</dbReference>
<feature type="region of interest" description="Disordered" evidence="9">
    <location>
        <begin position="60"/>
        <end position="90"/>
    </location>
</feature>
<comment type="subcellular location">
    <subcellularLocation>
        <location evidence="7">Cytoplasm</location>
    </subcellularLocation>
</comment>
<proteinExistence type="inferred from homology"/>
<dbReference type="InterPro" id="IPR049342">
    <property type="entry name" value="TRAF1-6_MATH_dom"/>
</dbReference>
<dbReference type="PANTHER" id="PTHR10131">
    <property type="entry name" value="TNF RECEPTOR ASSOCIATED FACTOR"/>
    <property type="match status" value="1"/>
</dbReference>
<dbReference type="GO" id="GO:0008270">
    <property type="term" value="F:zinc ion binding"/>
    <property type="evidence" value="ECO:0007669"/>
    <property type="project" value="UniProtKB-UniRule"/>
</dbReference>
<keyword evidence="12" id="KW-1185">Reference proteome</keyword>
<dbReference type="FunCoup" id="F6ZLL5">
    <property type="interactions" value="259"/>
</dbReference>
<reference evidence="11" key="2">
    <citation type="submission" date="2025-08" db="UniProtKB">
        <authorList>
            <consortium name="Ensembl"/>
        </authorList>
    </citation>
    <scope>IDENTIFICATION</scope>
    <source>
        <strain evidence="11">Thoroughbred</strain>
    </source>
</reference>
<evidence type="ECO:0000256" key="5">
    <source>
        <dbReference type="ARBA" id="ARBA00023054"/>
    </source>
</evidence>
<dbReference type="InterPro" id="IPR008974">
    <property type="entry name" value="TRAF-like"/>
</dbReference>
<keyword evidence="4" id="KW-0832">Ubl conjugation</keyword>
<accession>F6ZLL5</accession>
<evidence type="ECO:0000313" key="12">
    <source>
        <dbReference type="Proteomes" id="UP000002281"/>
    </source>
</evidence>
<evidence type="ECO:0000256" key="8">
    <source>
        <dbReference type="SAM" id="Coils"/>
    </source>
</evidence>
<dbReference type="GO" id="GO:0007165">
    <property type="term" value="P:signal transduction"/>
    <property type="evidence" value="ECO:0007669"/>
    <property type="project" value="InterPro"/>
</dbReference>
<dbReference type="Ensembl" id="ENSECAT00000031134.3">
    <property type="protein sequence ID" value="ENSECAP00000046165.2"/>
    <property type="gene ID" value="ENSECAG00000011454.4"/>
</dbReference>
<dbReference type="SUPFAM" id="SSF49599">
    <property type="entry name" value="TRAF domain-like"/>
    <property type="match status" value="1"/>
</dbReference>
<dbReference type="GO" id="GO:0005737">
    <property type="term" value="C:cytoplasm"/>
    <property type="evidence" value="ECO:0007669"/>
    <property type="project" value="UniProtKB-SubCell"/>
</dbReference>
<evidence type="ECO:0000256" key="2">
    <source>
        <dbReference type="ARBA" id="ARBA00022553"/>
    </source>
</evidence>
<evidence type="ECO:0000256" key="4">
    <source>
        <dbReference type="ARBA" id="ARBA00022843"/>
    </source>
</evidence>
<comment type="similarity">
    <text evidence="7">Belongs to the TNF receptor-associated factor family.</text>
</comment>
<keyword evidence="2" id="KW-0597">Phosphoprotein</keyword>
<reference evidence="11 12" key="1">
    <citation type="journal article" date="2009" name="Science">
        <title>Genome sequence, comparative analysis, and population genetics of the domestic horse.</title>
        <authorList>
            <consortium name="Broad Institute Genome Sequencing Platform"/>
            <consortium name="Broad Institute Whole Genome Assembly Team"/>
            <person name="Wade C.M."/>
            <person name="Giulotto E."/>
            <person name="Sigurdsson S."/>
            <person name="Zoli M."/>
            <person name="Gnerre S."/>
            <person name="Imsland F."/>
            <person name="Lear T.L."/>
            <person name="Adelson D.L."/>
            <person name="Bailey E."/>
            <person name="Bellone R.R."/>
            <person name="Bloecker H."/>
            <person name="Distl O."/>
            <person name="Edgar R.C."/>
            <person name="Garber M."/>
            <person name="Leeb T."/>
            <person name="Mauceli E."/>
            <person name="MacLeod J.N."/>
            <person name="Penedo M.C.T."/>
            <person name="Raison J.M."/>
            <person name="Sharpe T."/>
            <person name="Vogel J."/>
            <person name="Andersson L."/>
            <person name="Antczak D.F."/>
            <person name="Biagi T."/>
            <person name="Binns M.M."/>
            <person name="Chowdhary B.P."/>
            <person name="Coleman S.J."/>
            <person name="Della Valle G."/>
            <person name="Fryc S."/>
            <person name="Guerin G."/>
            <person name="Hasegawa T."/>
            <person name="Hill E.W."/>
            <person name="Jurka J."/>
            <person name="Kiialainen A."/>
            <person name="Lindgren G."/>
            <person name="Liu J."/>
            <person name="Magnani E."/>
            <person name="Mickelson J.R."/>
            <person name="Murray J."/>
            <person name="Nergadze S.G."/>
            <person name="Onofrio R."/>
            <person name="Pedroni S."/>
            <person name="Piras M.F."/>
            <person name="Raudsepp T."/>
            <person name="Rocchi M."/>
            <person name="Roeed K.H."/>
            <person name="Ryder O.A."/>
            <person name="Searle S."/>
            <person name="Skow L."/>
            <person name="Swinburne J.E."/>
            <person name="Syvaenen A.C."/>
            <person name="Tozaki T."/>
            <person name="Valberg S.J."/>
            <person name="Vaudin M."/>
            <person name="White J.R."/>
            <person name="Zody M.C."/>
            <person name="Lander E.S."/>
            <person name="Lindblad-Toh K."/>
        </authorList>
    </citation>
    <scope>NUCLEOTIDE SEQUENCE [LARGE SCALE GENOMIC DNA]</scope>
    <source>
        <strain evidence="11 12">Thoroughbred</strain>
    </source>
</reference>
<dbReference type="GeneTree" id="ENSGT00940000161076"/>
<dbReference type="Pfam" id="PF16673">
    <property type="entry name" value="TRAF_BIRC3_bd"/>
    <property type="match status" value="1"/>
</dbReference>
<feature type="domain" description="MATH" evidence="10">
    <location>
        <begin position="281"/>
        <end position="427"/>
    </location>
</feature>
<evidence type="ECO:0000256" key="7">
    <source>
        <dbReference type="PIRNR" id="PIRNR015614"/>
    </source>
</evidence>
<keyword evidence="5 8" id="KW-0175">Coiled coil</keyword>
<gene>
    <name evidence="11 13" type="primary">TRAF1</name>
</gene>
<organism evidence="11 12">
    <name type="scientific">Equus caballus</name>
    <name type="common">Horse</name>
    <dbReference type="NCBI Taxonomy" id="9796"/>
    <lineage>
        <taxon>Eukaryota</taxon>
        <taxon>Metazoa</taxon>
        <taxon>Chordata</taxon>
        <taxon>Craniata</taxon>
        <taxon>Vertebrata</taxon>
        <taxon>Euteleostomi</taxon>
        <taxon>Mammalia</taxon>
        <taxon>Eutheria</taxon>
        <taxon>Laurasiatheria</taxon>
        <taxon>Perissodactyla</taxon>
        <taxon>Equidae</taxon>
        <taxon>Equus</taxon>
    </lineage>
</organism>
<evidence type="ECO:0000259" key="10">
    <source>
        <dbReference type="PROSITE" id="PS50144"/>
    </source>
</evidence>
<sequence length="431" mass="47729">MASGSASSPRPAPDENEFPFGCPPTVCEDPSEPRALCCAACLSENSRNGEDRVCLKCRGDDSQSVGPGSLVSQEKAQTSGSPHSSPSRIFPQCQATPLDVPYMNDSLKQQIPLGSPKFMQEHEVASQATHLNLVLGFMKQWKAQLGSGLGSGPMALEQNLSDLQLQAAVEVAGDLEVDCYRAPCSESQEELALQHFMKEKLLAELEGKLRVFENIVAVLNKEVEASHLALAASIHQSQLDREHILSLEQRVLELQQTLAQKDQALGKLEQSLRLMEEASFDGTFLWKITNVTRRCHESACGRTVSLFSPAFYTAKYGYKLCLRLYLNGDGTGKRTHLSLFIVIMRGEYDALLPWPFRNKVTFMLIDQNNREHAIDAFRPDLNSASFQRPQSETNVASGCPLFFPLSRLQSPKHAYVKDDTMFLKCIVETSA</sequence>
<feature type="coiled-coil region" evidence="8">
    <location>
        <begin position="202"/>
        <end position="278"/>
    </location>
</feature>
<evidence type="ECO:0000256" key="3">
    <source>
        <dbReference type="ARBA" id="ARBA00022703"/>
    </source>
</evidence>
<dbReference type="Gene3D" id="2.60.210.10">
    <property type="entry name" value="Apoptosis, Tumor Necrosis Factor Receptor Associated Protein 2, Chain A"/>
    <property type="match status" value="1"/>
</dbReference>
<dbReference type="CDD" id="cd03779">
    <property type="entry name" value="MATH_TRAF1"/>
    <property type="match status" value="1"/>
</dbReference>
<name>F6ZLL5_HORSE</name>
<keyword evidence="7" id="KW-0479">Metal-binding</keyword>
<feature type="compositionally biased region" description="Polar residues" evidence="9">
    <location>
        <begin position="62"/>
        <end position="87"/>
    </location>
</feature>
<dbReference type="PaxDb" id="9796-ENSECAP00000046165"/>
<dbReference type="PIRSF" id="PIRSF015614">
    <property type="entry name" value="TRAF"/>
    <property type="match status" value="1"/>
</dbReference>
<dbReference type="InParanoid" id="F6ZLL5"/>
<evidence type="ECO:0000256" key="9">
    <source>
        <dbReference type="SAM" id="MobiDB-lite"/>
    </source>
</evidence>
<reference evidence="11" key="3">
    <citation type="submission" date="2025-09" db="UniProtKB">
        <authorList>
            <consortium name="Ensembl"/>
        </authorList>
    </citation>
    <scope>IDENTIFICATION</scope>
    <source>
        <strain evidence="11">Thoroughbred</strain>
    </source>
</reference>
<dbReference type="AlphaFoldDB" id="F6ZLL5"/>
<dbReference type="Pfam" id="PF21355">
    <property type="entry name" value="TRAF-mep_MATH"/>
    <property type="match status" value="1"/>
</dbReference>
<comment type="function">
    <text evidence="6">Adapter molecule that regulates the activation of NF-kappa-B and JNK. Plays a role in the regulation of cell survival and apoptosis. The heterotrimer formed by TRAF1 and TRAF2 is part of a E3 ubiquitin-protein ligase complex that promotes ubiquitination of target proteins, such as MAP3K14. The TRAF1/TRAF2 complex recruits the antiapoptotic E3 protein-ubiquitin ligases BIRC2 and BIRC3 to TNFRSF1B/TNFR2.</text>
</comment>
<dbReference type="STRING" id="9796.ENSECAP00000046165"/>
<dbReference type="Proteomes" id="UP000002281">
    <property type="component" value="Chromosome 25"/>
</dbReference>
<dbReference type="GO" id="GO:0005164">
    <property type="term" value="F:tumor necrosis factor receptor binding"/>
    <property type="evidence" value="ECO:0007669"/>
    <property type="project" value="UniProtKB-UniRule"/>
</dbReference>
<feature type="region of interest" description="Disordered" evidence="9">
    <location>
        <begin position="1"/>
        <end position="24"/>
    </location>
</feature>
<dbReference type="VGNC" id="VGNC:24454">
    <property type="gene designation" value="TRAF1"/>
</dbReference>
<protein>
    <recommendedName>
        <fullName evidence="7">TNF receptor-associated factor</fullName>
    </recommendedName>
</protein>
<dbReference type="SMART" id="SM00061">
    <property type="entry name" value="MATH"/>
    <property type="match status" value="1"/>
</dbReference>
<dbReference type="FunFam" id="2.60.210.10:FF:000001">
    <property type="entry name" value="TNF receptor-associated factor"/>
    <property type="match status" value="1"/>
</dbReference>
<dbReference type="InterPro" id="IPR002083">
    <property type="entry name" value="MATH/TRAF_dom"/>
</dbReference>